<feature type="region of interest" description="Disordered" evidence="2">
    <location>
        <begin position="1"/>
        <end position="203"/>
    </location>
</feature>
<organism evidence="5 6">
    <name type="scientific">Steccherinum ochraceum</name>
    <dbReference type="NCBI Taxonomy" id="92696"/>
    <lineage>
        <taxon>Eukaryota</taxon>
        <taxon>Fungi</taxon>
        <taxon>Dikarya</taxon>
        <taxon>Basidiomycota</taxon>
        <taxon>Agaricomycotina</taxon>
        <taxon>Agaricomycetes</taxon>
        <taxon>Polyporales</taxon>
        <taxon>Steccherinaceae</taxon>
        <taxon>Steccherinum</taxon>
    </lineage>
</organism>
<dbReference type="Proteomes" id="UP000292702">
    <property type="component" value="Unassembled WGS sequence"/>
</dbReference>
<evidence type="ECO:0000259" key="4">
    <source>
        <dbReference type="Pfam" id="PF04677"/>
    </source>
</evidence>
<dbReference type="GO" id="GO:0000398">
    <property type="term" value="P:mRNA splicing, via spliceosome"/>
    <property type="evidence" value="ECO:0007669"/>
    <property type="project" value="TreeGrafter"/>
</dbReference>
<sequence>MGDDKEAKSTSHKRSHDKSEREHKSKKPRRDDGDDRKHSKHKHKHKSKSSKVHVVDDDPDEDMWMEQNVDIEGEQSVAANIPSASDLGLESHASSSSSKELPRSVATETTLKRDEWMLAPQSAPVVPMDGEQSGLPAEDPDFFSGLGKAKRKPPPRIIEQPKVSTRELNPELRESAGLSAMPVAPITSTPAERKMTPGGPGSQWRMMKLRRVYETAEEEGKSVEEIAVDRFGSLELFEEAKLERQILDEREGKRGESSSSRKPRESSGEKRLMFTDFAGSGASSRSSSFRRPEMGGSTPATPTPAGRPTNPRFDSLRLPSQGDSPSHTPVPTVMTPSASTTHASSSRSLSPSSLNKLQAKVLRAKLMGAPDADKLQAEYDQELQRASSGEESNVHVQVLPTLDSRGRLYDVGHGKDYGDILPGNKRKKEPKVETRDPKTGEIVRYNADDDTTSLGEMLRQEKFGAGMSDQKDVDAQYARAILADGKFENDLEYIDDNAEKLGRQKMRSDAMKRQFAINDYKKTQKVLAECQFCYGEDDSPPKAPVIAMGTRVYLSCTLQEELVPGHCLIVPIQHHLSMLEGDDDVWDEVRNFMKSLMRMFAEDEKGVVFYETVISLKWQRHTVIECVPLPWEQFDLIPGYFKESILMSEAEWSQHKKLIDFGSRPGGFRRAMVPNLPYFMVQFDYKGEKGYGHVIEGSEKIGEDEDAAMDDGDKGGGDFPKYFAGEIIGNVLELEPRKWRRPRRVDSHHNRKRAADFRKSYDKFDWTGMIGKS</sequence>
<dbReference type="EMBL" id="RWJN01000312">
    <property type="protein sequence ID" value="TCD63241.1"/>
    <property type="molecule type" value="Genomic_DNA"/>
</dbReference>
<evidence type="ECO:0000259" key="3">
    <source>
        <dbReference type="Pfam" id="PF04676"/>
    </source>
</evidence>
<feature type="compositionally biased region" description="Basic and acidic residues" evidence="2">
    <location>
        <begin position="239"/>
        <end position="256"/>
    </location>
</feature>
<feature type="compositionally biased region" description="Low complexity" evidence="2">
    <location>
        <begin position="298"/>
        <end position="312"/>
    </location>
</feature>
<accession>A0A4R0R6R5</accession>
<dbReference type="GO" id="GO:0071014">
    <property type="term" value="C:post-mRNA release spliceosomal complex"/>
    <property type="evidence" value="ECO:0007669"/>
    <property type="project" value="TreeGrafter"/>
</dbReference>
<dbReference type="Pfam" id="PF04677">
    <property type="entry name" value="CwfJ_C_1"/>
    <property type="match status" value="1"/>
</dbReference>
<dbReference type="InterPro" id="IPR006767">
    <property type="entry name" value="Cwf19-like_C_dom-2"/>
</dbReference>
<feature type="compositionally biased region" description="Basic residues" evidence="2">
    <location>
        <begin position="38"/>
        <end position="51"/>
    </location>
</feature>
<comment type="caution">
    <text evidence="5">The sequence shown here is derived from an EMBL/GenBank/DDBJ whole genome shotgun (WGS) entry which is preliminary data.</text>
</comment>
<dbReference type="SUPFAM" id="SSF54197">
    <property type="entry name" value="HIT-like"/>
    <property type="match status" value="1"/>
</dbReference>
<evidence type="ECO:0000313" key="5">
    <source>
        <dbReference type="EMBL" id="TCD63241.1"/>
    </source>
</evidence>
<keyword evidence="6" id="KW-1185">Reference proteome</keyword>
<comment type="similarity">
    <text evidence="1">Belongs to the CWF19 family.</text>
</comment>
<evidence type="ECO:0008006" key="7">
    <source>
        <dbReference type="Google" id="ProtNLM"/>
    </source>
</evidence>
<dbReference type="InterPro" id="IPR006768">
    <property type="entry name" value="Cwf19-like_C_dom-1"/>
</dbReference>
<evidence type="ECO:0000256" key="1">
    <source>
        <dbReference type="ARBA" id="ARBA00006795"/>
    </source>
</evidence>
<protein>
    <recommendedName>
        <fullName evidence="7">Cwf19-like C-terminal domain-containing protein</fullName>
    </recommendedName>
</protein>
<gene>
    <name evidence="5" type="ORF">EIP91_005797</name>
</gene>
<feature type="compositionally biased region" description="Basic and acidic residues" evidence="2">
    <location>
        <begin position="262"/>
        <end position="273"/>
    </location>
</feature>
<dbReference type="OrthoDB" id="2113965at2759"/>
<dbReference type="STRING" id="92696.A0A4R0R6R5"/>
<feature type="domain" description="Cwf19-like protein C-terminal" evidence="3">
    <location>
        <begin position="651"/>
        <end position="767"/>
    </location>
</feature>
<proteinExistence type="inferred from homology"/>
<feature type="compositionally biased region" description="Basic and acidic residues" evidence="2">
    <location>
        <begin position="164"/>
        <end position="174"/>
    </location>
</feature>
<evidence type="ECO:0000256" key="2">
    <source>
        <dbReference type="SAM" id="MobiDB-lite"/>
    </source>
</evidence>
<feature type="compositionally biased region" description="Acidic residues" evidence="2">
    <location>
        <begin position="57"/>
        <end position="73"/>
    </location>
</feature>
<dbReference type="AlphaFoldDB" id="A0A4R0R6R5"/>
<dbReference type="PANTHER" id="PTHR12072">
    <property type="entry name" value="CWF19, CELL CYCLE CONTROL PROTEIN"/>
    <property type="match status" value="1"/>
</dbReference>
<dbReference type="Pfam" id="PF04676">
    <property type="entry name" value="CwfJ_C_2"/>
    <property type="match status" value="1"/>
</dbReference>
<feature type="region of interest" description="Disordered" evidence="2">
    <location>
        <begin position="239"/>
        <end position="353"/>
    </location>
</feature>
<dbReference type="PANTHER" id="PTHR12072:SF5">
    <property type="entry name" value="CWF19-LIKE PROTEIN 2"/>
    <property type="match status" value="1"/>
</dbReference>
<feature type="compositionally biased region" description="Basic and acidic residues" evidence="2">
    <location>
        <begin position="17"/>
        <end position="37"/>
    </location>
</feature>
<dbReference type="InterPro" id="IPR040194">
    <property type="entry name" value="Cwf19-like"/>
</dbReference>
<dbReference type="Gene3D" id="3.30.428.10">
    <property type="entry name" value="HIT-like"/>
    <property type="match status" value="1"/>
</dbReference>
<feature type="domain" description="Cwf19-like C-terminal" evidence="4">
    <location>
        <begin position="518"/>
        <end position="642"/>
    </location>
</feature>
<evidence type="ECO:0000313" key="6">
    <source>
        <dbReference type="Proteomes" id="UP000292702"/>
    </source>
</evidence>
<reference evidence="5 6" key="1">
    <citation type="submission" date="2018-11" db="EMBL/GenBank/DDBJ databases">
        <title>Genome assembly of Steccherinum ochraceum LE-BIN_3174, the white-rot fungus of the Steccherinaceae family (The Residual Polyporoid clade, Polyporales, Basidiomycota).</title>
        <authorList>
            <person name="Fedorova T.V."/>
            <person name="Glazunova O.A."/>
            <person name="Landesman E.O."/>
            <person name="Moiseenko K.V."/>
            <person name="Psurtseva N.V."/>
            <person name="Savinova O.S."/>
            <person name="Shakhova N.V."/>
            <person name="Tyazhelova T.V."/>
            <person name="Vasina D.V."/>
        </authorList>
    </citation>
    <scope>NUCLEOTIDE SEQUENCE [LARGE SCALE GENOMIC DNA]</scope>
    <source>
        <strain evidence="5 6">LE-BIN_3174</strain>
    </source>
</reference>
<name>A0A4R0R6R5_9APHY</name>
<dbReference type="InterPro" id="IPR036265">
    <property type="entry name" value="HIT-like_sf"/>
</dbReference>
<feature type="compositionally biased region" description="Low complexity" evidence="2">
    <location>
        <begin position="336"/>
        <end position="353"/>
    </location>
</feature>
<feature type="compositionally biased region" description="Low complexity" evidence="2">
    <location>
        <begin position="277"/>
        <end position="289"/>
    </location>
</feature>